<dbReference type="AlphaFoldDB" id="W4L7Z9"/>
<feature type="domain" description="Thioesterase" evidence="2">
    <location>
        <begin position="23"/>
        <end position="233"/>
    </location>
</feature>
<evidence type="ECO:0000313" key="4">
    <source>
        <dbReference type="Proteomes" id="UP000019141"/>
    </source>
</evidence>
<dbReference type="InterPro" id="IPR029058">
    <property type="entry name" value="AB_hydrolase_fold"/>
</dbReference>
<protein>
    <recommendedName>
        <fullName evidence="2">Thioesterase domain-containing protein</fullName>
    </recommendedName>
</protein>
<dbReference type="GO" id="GO:0008610">
    <property type="term" value="P:lipid biosynthetic process"/>
    <property type="evidence" value="ECO:0007669"/>
    <property type="project" value="TreeGrafter"/>
</dbReference>
<comment type="caution">
    <text evidence="3">The sequence shown here is derived from an EMBL/GenBank/DDBJ whole genome shotgun (WGS) entry which is preliminary data.</text>
</comment>
<dbReference type="InterPro" id="IPR012223">
    <property type="entry name" value="TEII"/>
</dbReference>
<accession>W4L7Z9</accession>
<organism evidence="3 4">
    <name type="scientific">Entotheonella factor</name>
    <dbReference type="NCBI Taxonomy" id="1429438"/>
    <lineage>
        <taxon>Bacteria</taxon>
        <taxon>Pseudomonadati</taxon>
        <taxon>Nitrospinota/Tectimicrobiota group</taxon>
        <taxon>Candidatus Tectimicrobiota</taxon>
        <taxon>Candidatus Entotheonellia</taxon>
        <taxon>Candidatus Entotheonellales</taxon>
        <taxon>Candidatus Entotheonellaceae</taxon>
        <taxon>Candidatus Entotheonella</taxon>
    </lineage>
</organism>
<evidence type="ECO:0000259" key="2">
    <source>
        <dbReference type="Pfam" id="PF00975"/>
    </source>
</evidence>
<dbReference type="EMBL" id="AZHW01001105">
    <property type="protein sequence ID" value="ETW94203.1"/>
    <property type="molecule type" value="Genomic_DNA"/>
</dbReference>
<dbReference type="Pfam" id="PF00975">
    <property type="entry name" value="Thioesterase"/>
    <property type="match status" value="1"/>
</dbReference>
<name>W4L7Z9_ENTF1</name>
<dbReference type="HOGENOM" id="CLU_070456_1_1_7"/>
<dbReference type="Gene3D" id="3.40.50.1820">
    <property type="entry name" value="alpha/beta hydrolase"/>
    <property type="match status" value="1"/>
</dbReference>
<evidence type="ECO:0000313" key="3">
    <source>
        <dbReference type="EMBL" id="ETW94203.1"/>
    </source>
</evidence>
<sequence length="247" mass="27439">MKSRSTTQTWIARSTPNPNAALRLFCFPYAGGGSVVFHHWGAELPDDIEVCAVKLPGRENRLAEPPFDRIAPLVQALAAGLSPYLDRPFAFFGHSLGGLVSFELMHELLRQRRPSPVHLLISAMRAPHVPSTIAPIHHLPTPDFIERLRDMKGTPEAILNNRDMMELMLPVLRADFAISETYQPSAKAPLACPITALCGLEDTIISEQALHAWEQYTRHTFTVHNIAGGHFLSIVNGQKCWKKLGKP</sequence>
<dbReference type="PANTHER" id="PTHR11487:SF0">
    <property type="entry name" value="S-ACYL FATTY ACID SYNTHASE THIOESTERASE, MEDIUM CHAIN"/>
    <property type="match status" value="1"/>
</dbReference>
<evidence type="ECO:0000256" key="1">
    <source>
        <dbReference type="ARBA" id="ARBA00007169"/>
    </source>
</evidence>
<proteinExistence type="inferred from homology"/>
<gene>
    <name evidence="3" type="ORF">ETSY1_35915</name>
</gene>
<comment type="similarity">
    <text evidence="1">Belongs to the thioesterase family.</text>
</comment>
<dbReference type="PANTHER" id="PTHR11487">
    <property type="entry name" value="THIOESTERASE"/>
    <property type="match status" value="1"/>
</dbReference>
<dbReference type="SUPFAM" id="SSF53474">
    <property type="entry name" value="alpha/beta-Hydrolases"/>
    <property type="match status" value="1"/>
</dbReference>
<keyword evidence="4" id="KW-1185">Reference proteome</keyword>
<dbReference type="InterPro" id="IPR001031">
    <property type="entry name" value="Thioesterase"/>
</dbReference>
<reference evidence="3 4" key="1">
    <citation type="journal article" date="2014" name="Nature">
        <title>An environmental bacterial taxon with a large and distinct metabolic repertoire.</title>
        <authorList>
            <person name="Wilson M.C."/>
            <person name="Mori T."/>
            <person name="Ruckert C."/>
            <person name="Uria A.R."/>
            <person name="Helf M.J."/>
            <person name="Takada K."/>
            <person name="Gernert C."/>
            <person name="Steffens U.A."/>
            <person name="Heycke N."/>
            <person name="Schmitt S."/>
            <person name="Rinke C."/>
            <person name="Helfrich E.J."/>
            <person name="Brachmann A.O."/>
            <person name="Gurgui C."/>
            <person name="Wakimoto T."/>
            <person name="Kracht M."/>
            <person name="Crusemann M."/>
            <person name="Hentschel U."/>
            <person name="Abe I."/>
            <person name="Matsunaga S."/>
            <person name="Kalinowski J."/>
            <person name="Takeyama H."/>
            <person name="Piel J."/>
        </authorList>
    </citation>
    <scope>NUCLEOTIDE SEQUENCE [LARGE SCALE GENOMIC DNA]</scope>
    <source>
        <strain evidence="4">TSY1</strain>
    </source>
</reference>
<dbReference type="Proteomes" id="UP000019141">
    <property type="component" value="Unassembled WGS sequence"/>
</dbReference>